<comment type="caution">
    <text evidence="2">The sequence shown here is derived from an EMBL/GenBank/DDBJ whole genome shotgun (WGS) entry which is preliminary data.</text>
</comment>
<dbReference type="Gene3D" id="3.20.20.80">
    <property type="entry name" value="Glycosidases"/>
    <property type="match status" value="1"/>
</dbReference>
<organism evidence="2 3">
    <name type="scientific">Candidatus Ruania gallistercoris</name>
    <dbReference type="NCBI Taxonomy" id="2838746"/>
    <lineage>
        <taxon>Bacteria</taxon>
        <taxon>Bacillati</taxon>
        <taxon>Actinomycetota</taxon>
        <taxon>Actinomycetes</taxon>
        <taxon>Micrococcales</taxon>
        <taxon>Ruaniaceae</taxon>
        <taxon>Ruania</taxon>
    </lineage>
</organism>
<gene>
    <name evidence="2" type="ORF">H9815_01105</name>
</gene>
<protein>
    <recommendedName>
        <fullName evidence="1">Glycosyl hydrolase family 31 C-terminal domain-containing protein</fullName>
    </recommendedName>
</protein>
<name>A0A9D2EBM0_9MICO</name>
<dbReference type="InterPro" id="IPR052990">
    <property type="entry name" value="Sulfoquinovosidase_GH31"/>
</dbReference>
<feature type="domain" description="Glycosyl hydrolase family 31 C-terminal" evidence="1">
    <location>
        <begin position="80"/>
        <end position="153"/>
    </location>
</feature>
<evidence type="ECO:0000313" key="2">
    <source>
        <dbReference type="EMBL" id="HIZ34346.1"/>
    </source>
</evidence>
<feature type="non-terminal residue" evidence="2">
    <location>
        <position position="1"/>
    </location>
</feature>
<dbReference type="InterPro" id="IPR048395">
    <property type="entry name" value="Glyco_hydro_31_C"/>
</dbReference>
<dbReference type="PANTHER" id="PTHR46959:SF2">
    <property type="entry name" value="SULFOQUINOVOSIDASE"/>
    <property type="match status" value="1"/>
</dbReference>
<reference evidence="2" key="1">
    <citation type="journal article" date="2021" name="PeerJ">
        <title>Extensive microbial diversity within the chicken gut microbiome revealed by metagenomics and culture.</title>
        <authorList>
            <person name="Gilroy R."/>
            <person name="Ravi A."/>
            <person name="Getino M."/>
            <person name="Pursley I."/>
            <person name="Horton D.L."/>
            <person name="Alikhan N.F."/>
            <person name="Baker D."/>
            <person name="Gharbi K."/>
            <person name="Hall N."/>
            <person name="Watson M."/>
            <person name="Adriaenssens E.M."/>
            <person name="Foster-Nyarko E."/>
            <person name="Jarju S."/>
            <person name="Secka A."/>
            <person name="Antonio M."/>
            <person name="Oren A."/>
            <person name="Chaudhuri R.R."/>
            <person name="La Ragione R."/>
            <person name="Hildebrand F."/>
            <person name="Pallen M.J."/>
        </authorList>
    </citation>
    <scope>NUCLEOTIDE SEQUENCE</scope>
    <source>
        <strain evidence="2">ChiGjej4B4-7305</strain>
    </source>
</reference>
<dbReference type="AlphaFoldDB" id="A0A9D2EBM0"/>
<evidence type="ECO:0000313" key="3">
    <source>
        <dbReference type="Proteomes" id="UP000824037"/>
    </source>
</evidence>
<dbReference type="Pfam" id="PF21365">
    <property type="entry name" value="Glyco_hydro_31_3rd"/>
    <property type="match status" value="1"/>
</dbReference>
<dbReference type="Gene3D" id="2.60.40.1180">
    <property type="entry name" value="Golgi alpha-mannosidase II"/>
    <property type="match status" value="1"/>
</dbReference>
<sequence>YTSIDAVVKNYVRSEELLARWAELSAFGVMMRSHEGNRPAENTQVADTEATRDQFARMSRVFAALAPYRAEVVADATETGVPALRHGWLNAPGTVAAEVDTQFFFGPSILVAPVLTEGAEEVEVTFPPGEWRHLLTGELYDGGASVVVPAPVGTPAAFVESSDPWAERLTAALGEV</sequence>
<dbReference type="InterPro" id="IPR013780">
    <property type="entry name" value="Glyco_hydro_b"/>
</dbReference>
<dbReference type="EMBL" id="DXBY01000023">
    <property type="protein sequence ID" value="HIZ34346.1"/>
    <property type="molecule type" value="Genomic_DNA"/>
</dbReference>
<proteinExistence type="predicted"/>
<dbReference type="SUPFAM" id="SSF51011">
    <property type="entry name" value="Glycosyl hydrolase domain"/>
    <property type="match status" value="1"/>
</dbReference>
<accession>A0A9D2EBM0</accession>
<dbReference type="PANTHER" id="PTHR46959">
    <property type="entry name" value="SULFOQUINOVOSIDASE"/>
    <property type="match status" value="1"/>
</dbReference>
<dbReference type="Proteomes" id="UP000824037">
    <property type="component" value="Unassembled WGS sequence"/>
</dbReference>
<evidence type="ECO:0000259" key="1">
    <source>
        <dbReference type="Pfam" id="PF21365"/>
    </source>
</evidence>
<reference evidence="2" key="2">
    <citation type="submission" date="2021-04" db="EMBL/GenBank/DDBJ databases">
        <authorList>
            <person name="Gilroy R."/>
        </authorList>
    </citation>
    <scope>NUCLEOTIDE SEQUENCE</scope>
    <source>
        <strain evidence="2">ChiGjej4B4-7305</strain>
    </source>
</reference>